<reference evidence="7" key="1">
    <citation type="submission" date="2015-04" db="EMBL/GenBank/DDBJ databases">
        <title>The genome sequence of the plant pathogenic Rhizarian Plasmodiophora brassicae reveals insights in its biotrophic life cycle and the origin of chitin synthesis.</title>
        <authorList>
            <person name="Schwelm A."/>
            <person name="Fogelqvist J."/>
            <person name="Knaust A."/>
            <person name="Julke S."/>
            <person name="Lilja T."/>
            <person name="Dhandapani V."/>
            <person name="Bonilla-Rosso G."/>
            <person name="Karlsson M."/>
            <person name="Shevchenko A."/>
            <person name="Choi S.R."/>
            <person name="Kim H.G."/>
            <person name="Park J.Y."/>
            <person name="Lim Y.P."/>
            <person name="Ludwig-Muller J."/>
            <person name="Dixelius C."/>
        </authorList>
    </citation>
    <scope>NUCLEOTIDE SEQUENCE</scope>
    <source>
        <tissue evidence="7">Potato root galls</tissue>
    </source>
</reference>
<keyword evidence="5" id="KW-0472">Membrane</keyword>
<evidence type="ECO:0000256" key="3">
    <source>
        <dbReference type="ARBA" id="ARBA00023157"/>
    </source>
</evidence>
<evidence type="ECO:0000256" key="1">
    <source>
        <dbReference type="ARBA" id="ARBA00022614"/>
    </source>
</evidence>
<dbReference type="AlphaFoldDB" id="A0A0H5R8N7"/>
<feature type="region of interest" description="Disordered" evidence="4">
    <location>
        <begin position="451"/>
        <end position="476"/>
    </location>
</feature>
<feature type="domain" description="CUB" evidence="6">
    <location>
        <begin position="226"/>
        <end position="346"/>
    </location>
</feature>
<keyword evidence="2" id="KW-0677">Repeat</keyword>
<feature type="region of interest" description="Disordered" evidence="4">
    <location>
        <begin position="363"/>
        <end position="412"/>
    </location>
</feature>
<name>A0A0H5R8N7_9EUKA</name>
<keyword evidence="5" id="KW-1133">Transmembrane helix</keyword>
<feature type="compositionally biased region" description="Basic residues" evidence="4">
    <location>
        <begin position="451"/>
        <end position="473"/>
    </location>
</feature>
<evidence type="ECO:0000256" key="4">
    <source>
        <dbReference type="SAM" id="MobiDB-lite"/>
    </source>
</evidence>
<keyword evidence="3" id="KW-1015">Disulfide bond</keyword>
<dbReference type="InterPro" id="IPR035914">
    <property type="entry name" value="Sperma_CUB_dom_sf"/>
</dbReference>
<dbReference type="InterPro" id="IPR032675">
    <property type="entry name" value="LRR_dom_sf"/>
</dbReference>
<dbReference type="InterPro" id="IPR001611">
    <property type="entry name" value="Leu-rich_rpt"/>
</dbReference>
<dbReference type="SUPFAM" id="SSF52058">
    <property type="entry name" value="L domain-like"/>
    <property type="match status" value="1"/>
</dbReference>
<evidence type="ECO:0000256" key="2">
    <source>
        <dbReference type="ARBA" id="ARBA00022737"/>
    </source>
</evidence>
<dbReference type="SMART" id="SM00042">
    <property type="entry name" value="CUB"/>
    <property type="match status" value="1"/>
</dbReference>
<keyword evidence="5" id="KW-0812">Transmembrane</keyword>
<dbReference type="PROSITE" id="PS51450">
    <property type="entry name" value="LRR"/>
    <property type="match status" value="1"/>
</dbReference>
<dbReference type="PANTHER" id="PTHR24366:SF153">
    <property type="entry name" value="ELRR (EXTRACELLULAR LEUCINE-RICH REPEAT) ONLY"/>
    <property type="match status" value="1"/>
</dbReference>
<proteinExistence type="predicted"/>
<feature type="compositionally biased region" description="Basic residues" evidence="4">
    <location>
        <begin position="380"/>
        <end position="391"/>
    </location>
</feature>
<organism evidence="7">
    <name type="scientific">Spongospora subterranea</name>
    <dbReference type="NCBI Taxonomy" id="70186"/>
    <lineage>
        <taxon>Eukaryota</taxon>
        <taxon>Sar</taxon>
        <taxon>Rhizaria</taxon>
        <taxon>Endomyxa</taxon>
        <taxon>Phytomyxea</taxon>
        <taxon>Plasmodiophorida</taxon>
        <taxon>Plasmodiophoridae</taxon>
        <taxon>Spongospora</taxon>
    </lineage>
</organism>
<protein>
    <recommendedName>
        <fullName evidence="6">CUB domain-containing protein</fullName>
    </recommendedName>
</protein>
<dbReference type="InterPro" id="IPR003591">
    <property type="entry name" value="Leu-rich_rpt_typical-subtyp"/>
</dbReference>
<dbReference type="InterPro" id="IPR000859">
    <property type="entry name" value="CUB_dom"/>
</dbReference>
<evidence type="ECO:0000256" key="5">
    <source>
        <dbReference type="SAM" id="Phobius"/>
    </source>
</evidence>
<feature type="transmembrane region" description="Helical" evidence="5">
    <location>
        <begin position="675"/>
        <end position="697"/>
    </location>
</feature>
<dbReference type="Pfam" id="PF13855">
    <property type="entry name" value="LRR_8"/>
    <property type="match status" value="1"/>
</dbReference>
<keyword evidence="1" id="KW-0433">Leucine-rich repeat</keyword>
<dbReference type="PROSITE" id="PS01180">
    <property type="entry name" value="CUB"/>
    <property type="match status" value="1"/>
</dbReference>
<dbReference type="Gene3D" id="3.80.10.10">
    <property type="entry name" value="Ribonuclease Inhibitor"/>
    <property type="match status" value="1"/>
</dbReference>
<dbReference type="PANTHER" id="PTHR24366">
    <property type="entry name" value="IG(IMMUNOGLOBULIN) AND LRR(LEUCINE RICH REPEAT) DOMAINS"/>
    <property type="match status" value="1"/>
</dbReference>
<evidence type="ECO:0000313" key="7">
    <source>
        <dbReference type="EMBL" id="CRZ10480.1"/>
    </source>
</evidence>
<sequence length="798" mass="87664">MGFSGQITEFWFDIPSPMAITKLEITDTFVFSISSSAFSKLTSLQTLNISGNRLISSMGDNVFSKLVQLRYLYIRNNNLVSIDYLGLENCIGLLELDLSWNSIQSQGTFFETAQPFLSLSFLGLEGNQITAIGSTFLESMVYLYGISLNGNRLTKLHGAQFQNNRYIIQSINLTQAYGYGVSCAPLPPPTPTFLFGYNPGLLPTCDGATPQPTTSLNVKSTYYCRTGSSVSVNLASLPKNGSYAIASQPNLVYDNNQDCTFNFRAPNGYITRIKFIYFFTQLNTDVVRLVDTAAKPGITKVISGYDGIQQITNKYWYSTDAKSFSLQFTSDESGQRGGFIAIVDSVVSVATATLKKSSTMRSTENSLTTISRGIPSTRKPSTRKRSTKKLSTKTPATRRITAKKPSTNKPTTKIFVPKKLTTKKSATPKPTTKIFAPKKTTMKKTAKLKTKATTKKISTKKVSSRSVTKKVSRKSTISTNAPVKPISLASKFITTTKSATSPAHRTKRGTTTILAFNTSLGPFSAETRYRSTSTLTPNHSNDLSLLMTDISVRLDDSHLSTVADNDLEQQFVSELSACLNISTISCHTPLIRNSSGAYASATILVASPSDILPLRVNLWNLASVCNSPLLQLVDRSSIDVRKYCNVSQTVRETLSCLDVKTNKPETTASSINVELLGIAVFAFGTVGAVTVIARYKLKWKSREKAMRNAMETDEWEIPQDTASNPVFTSFPTTTLTRSTVRVVHPSPGYRSWNPQEQSLPKPSGTYSYGSQFDDLTVRTMSEEAFTRPFTSVTEADKQ</sequence>
<dbReference type="CDD" id="cd00041">
    <property type="entry name" value="CUB"/>
    <property type="match status" value="1"/>
</dbReference>
<dbReference type="EMBL" id="HACM01010038">
    <property type="protein sequence ID" value="CRZ10480.1"/>
    <property type="molecule type" value="Transcribed_RNA"/>
</dbReference>
<accession>A0A0H5R8N7</accession>
<evidence type="ECO:0000259" key="6">
    <source>
        <dbReference type="PROSITE" id="PS01180"/>
    </source>
</evidence>
<dbReference type="SMART" id="SM00369">
    <property type="entry name" value="LRR_TYP"/>
    <property type="match status" value="4"/>
</dbReference>
<dbReference type="Gene3D" id="2.60.120.290">
    <property type="entry name" value="Spermadhesin, CUB domain"/>
    <property type="match status" value="1"/>
</dbReference>
<dbReference type="SUPFAM" id="SSF49854">
    <property type="entry name" value="Spermadhesin, CUB domain"/>
    <property type="match status" value="1"/>
</dbReference>